<dbReference type="Pfam" id="PF10977">
    <property type="entry name" value="DUF2797"/>
    <property type="match status" value="1"/>
</dbReference>
<evidence type="ECO:0000313" key="2">
    <source>
        <dbReference type="Proteomes" id="UP000254000"/>
    </source>
</evidence>
<gene>
    <name evidence="1" type="ORF">C1877_04265</name>
</gene>
<dbReference type="OrthoDB" id="3171606at2"/>
<name>A0A369M3T4_9ACTN</name>
<reference evidence="1 2" key="1">
    <citation type="journal article" date="2018" name="Elife">
        <title>Discovery and characterization of a prevalent human gut bacterial enzyme sufficient for the inactivation of a family of plant toxins.</title>
        <authorList>
            <person name="Koppel N."/>
            <person name="Bisanz J.E."/>
            <person name="Pandelia M.E."/>
            <person name="Turnbaugh P.J."/>
            <person name="Balskus E.P."/>
        </authorList>
    </citation>
    <scope>NUCLEOTIDE SEQUENCE [LARGE SCALE GENOMIC DNA]</scope>
    <source>
        <strain evidence="1 2">3C</strain>
    </source>
</reference>
<comment type="caution">
    <text evidence="1">The sequence shown here is derived from an EMBL/GenBank/DDBJ whole genome shotgun (WGS) entry which is preliminary data.</text>
</comment>
<dbReference type="RefSeq" id="WP_114568475.1">
    <property type="nucleotide sequence ID" value="NZ_CABMMS010000002.1"/>
</dbReference>
<dbReference type="AlphaFoldDB" id="A0A369M3T4"/>
<accession>A0A369M3T4</accession>
<evidence type="ECO:0000313" key="1">
    <source>
        <dbReference type="EMBL" id="RDB66403.1"/>
    </source>
</evidence>
<dbReference type="Proteomes" id="UP000254000">
    <property type="component" value="Unassembled WGS sequence"/>
</dbReference>
<organism evidence="1 2">
    <name type="scientific">Gordonibacter pamelaeae</name>
    <dbReference type="NCBI Taxonomy" id="471189"/>
    <lineage>
        <taxon>Bacteria</taxon>
        <taxon>Bacillati</taxon>
        <taxon>Actinomycetota</taxon>
        <taxon>Coriobacteriia</taxon>
        <taxon>Eggerthellales</taxon>
        <taxon>Eggerthellaceae</taxon>
        <taxon>Gordonibacter</taxon>
    </lineage>
</organism>
<dbReference type="EMBL" id="PPTS01000002">
    <property type="protein sequence ID" value="RDB66403.1"/>
    <property type="molecule type" value="Genomic_DNA"/>
</dbReference>
<sequence>MDNIETGRAAVLAGHGCDEDGPYLLVNDRVRNVQVRVSVRGRTFSLRRLPVRRCVGRHDLETHAKMPCPLDVELPPESKVTVCPACQEATGFNPSFYHTDFVSPQQRAYNAEPHIAYLAYFSPAHVKAGITAASRGVRRLLEQGARAGRIVGRFDDAYAARELEAALCAQPGIAETMRASKKADLLANERFDAAEAAAVLDREAARLAQVEAVARAGFAPEPVQDFSPCYFGGPSPSCDDLQQPDGARDVCGGRCIGMVGSAIVFEQGGASFVVCLKDWESHEVELVENEVLCTYDFAPQQMSLL</sequence>
<dbReference type="GeneID" id="78358927"/>
<proteinExistence type="predicted"/>
<protein>
    <submittedName>
        <fullName evidence="1">DUF2797 domain-containing protein</fullName>
    </submittedName>
</protein>
<dbReference type="InterPro" id="IPR021246">
    <property type="entry name" value="DUF2797"/>
</dbReference>
<keyword evidence="2" id="KW-1185">Reference proteome</keyword>